<dbReference type="EMBL" id="JAIRAU010000005">
    <property type="protein sequence ID" value="MBZ5709364.1"/>
    <property type="molecule type" value="Genomic_DNA"/>
</dbReference>
<keyword evidence="1" id="KW-1133">Transmembrane helix</keyword>
<feature type="transmembrane region" description="Helical" evidence="1">
    <location>
        <begin position="260"/>
        <end position="281"/>
    </location>
</feature>
<comment type="caution">
    <text evidence="2">The sequence shown here is derived from an EMBL/GenBank/DDBJ whole genome shotgun (WGS) entry which is preliminary data.</text>
</comment>
<reference evidence="2" key="1">
    <citation type="submission" date="2021-08" db="EMBL/GenBank/DDBJ databases">
        <authorList>
            <person name="Stevens D.C."/>
        </authorList>
    </citation>
    <scope>NUCLEOTIDE SEQUENCE</scope>
    <source>
        <strain evidence="2">DSM 53165</strain>
    </source>
</reference>
<gene>
    <name evidence="2" type="ORF">K7C98_08840</name>
</gene>
<keyword evidence="1" id="KW-0812">Transmembrane</keyword>
<keyword evidence="3" id="KW-1185">Reference proteome</keyword>
<sequence length="283" mass="30987">MADNKDVAVLAKKVYELTTLTPDELEARKWEALLIVNAVMSSASPDGIARAHADKDARWGAQIQQEGILSRLHPKWLLRTDDGKAPAIKHALESALDNPVRDLRARLQTLQFIAPADREPLTDLVRAFEADAYAGARGDARDLFITTMRGISKEWFRDPWLTVLPHDGNPPPVSILIENQGPTHDGSWHDDPSDDETWEKIKFGWADAIRTWDVDFLRDNPLSQLYLTVESAAATAAETAGEVASGANEAAKGIATILKWAPYVVAGIAVLGLTTAVLVAARR</sequence>
<accession>A0ABS7TMB5</accession>
<keyword evidence="1" id="KW-0472">Membrane</keyword>
<dbReference type="RefSeq" id="WP_224191137.1">
    <property type="nucleotide sequence ID" value="NZ_JAIRAU010000005.1"/>
</dbReference>
<dbReference type="Proteomes" id="UP001139031">
    <property type="component" value="Unassembled WGS sequence"/>
</dbReference>
<protein>
    <submittedName>
        <fullName evidence="2">Uncharacterized protein</fullName>
    </submittedName>
</protein>
<name>A0ABS7TMB5_9BACT</name>
<organism evidence="2 3">
    <name type="scientific">Nannocystis pusilla</name>
    <dbReference type="NCBI Taxonomy" id="889268"/>
    <lineage>
        <taxon>Bacteria</taxon>
        <taxon>Pseudomonadati</taxon>
        <taxon>Myxococcota</taxon>
        <taxon>Polyangia</taxon>
        <taxon>Nannocystales</taxon>
        <taxon>Nannocystaceae</taxon>
        <taxon>Nannocystis</taxon>
    </lineage>
</organism>
<evidence type="ECO:0000256" key="1">
    <source>
        <dbReference type="SAM" id="Phobius"/>
    </source>
</evidence>
<evidence type="ECO:0000313" key="3">
    <source>
        <dbReference type="Proteomes" id="UP001139031"/>
    </source>
</evidence>
<proteinExistence type="predicted"/>
<evidence type="ECO:0000313" key="2">
    <source>
        <dbReference type="EMBL" id="MBZ5709364.1"/>
    </source>
</evidence>